<gene>
    <name evidence="2" type="ORF">M9Y10_002639</name>
</gene>
<accession>A0ABR2LBE0</accession>
<keyword evidence="1" id="KW-0175">Coiled coil</keyword>
<comment type="caution">
    <text evidence="2">The sequence shown here is derived from an EMBL/GenBank/DDBJ whole genome shotgun (WGS) entry which is preliminary data.</text>
</comment>
<sequence length="854" mass="97897">MGSKQENEQILSYYFNEGASPDLRTASYKVRQRLSSSIEGVGWFLQNIPFNEATTYISAFECFIFRLKYFPGDFNQEILGNLFTFLFQHSIEVLAKLPPNAISALCSAQSLLTFLIYPDLCPSLFDLVFQFPEIIKYAFLKSFCECLVLPTPQNVDRFNLIKNSFEQINFTEQIFQQIQMGIQQKSPDAIGALSAFTRWSKNINYLTDSGFLALIFSDTSAELASATMKFIGSISQRSMPDQLKLPLIQNLQIPKRIEFYYTNYLENFEIIQTCAEVVSILGYSLNPPLPEMYQLITVFFNLADKISEKVTSYFRTFASNNPNLCDDIVLKVIQRIIIHFKDNPYETFGNYLSQLLYILLDCFKRKPDSFYNSYSMLLNVIKGSADITQNLGEFSAYIAVTNFMLAAKIPFPDNMINEFFQVAKPLFDIVPPINEHLFFPIYGFIRSFIARDDPTASNFNTEVLKQLHVFSLDPNLPDEVRYQFRLLFLRYVSQKKDKCKNLTDNLEEYLNSRNKELMEISALCLKDIIGGPRAVKSQFCLQYINNVILGENLTVDNITIALCFLRSFEIEHETLKPAQIDTLKQMDIEILTKIAPLCIENDELVANLCKATKGLGETGLQFFISILPNAKGVNSVSAIADTAIIFMDLFASHQNEQEVQNIMKISINLIDVFIELTSQALSMPMKIEDINQVMSMIRPCYDFFERCYSAICQVPESLNKLLVFSKELIVQKYNTPSILLIIFKFLFCAARNNIHFIAAQFTGVSMYFIIAPGFDPNKREWSRLIQGLGELHSMMHKEAYQEFSEGLGATFSSFGLSDFVQKYSVIYEDDKRNHMPLMKKLFIDILAARNSMTW</sequence>
<dbReference type="Proteomes" id="UP001470230">
    <property type="component" value="Unassembled WGS sequence"/>
</dbReference>
<evidence type="ECO:0000313" key="2">
    <source>
        <dbReference type="EMBL" id="KAK8900316.1"/>
    </source>
</evidence>
<organism evidence="2 3">
    <name type="scientific">Tritrichomonas musculus</name>
    <dbReference type="NCBI Taxonomy" id="1915356"/>
    <lineage>
        <taxon>Eukaryota</taxon>
        <taxon>Metamonada</taxon>
        <taxon>Parabasalia</taxon>
        <taxon>Tritrichomonadida</taxon>
        <taxon>Tritrichomonadidae</taxon>
        <taxon>Tritrichomonas</taxon>
    </lineage>
</organism>
<feature type="coiled-coil region" evidence="1">
    <location>
        <begin position="492"/>
        <end position="519"/>
    </location>
</feature>
<evidence type="ECO:0000313" key="3">
    <source>
        <dbReference type="Proteomes" id="UP001470230"/>
    </source>
</evidence>
<evidence type="ECO:0000256" key="1">
    <source>
        <dbReference type="SAM" id="Coils"/>
    </source>
</evidence>
<name>A0ABR2LBE0_9EUKA</name>
<dbReference type="SUPFAM" id="SSF48371">
    <property type="entry name" value="ARM repeat"/>
    <property type="match status" value="1"/>
</dbReference>
<proteinExistence type="predicted"/>
<evidence type="ECO:0008006" key="4">
    <source>
        <dbReference type="Google" id="ProtNLM"/>
    </source>
</evidence>
<keyword evidence="3" id="KW-1185">Reference proteome</keyword>
<dbReference type="EMBL" id="JAPFFF010000001">
    <property type="protein sequence ID" value="KAK8900316.1"/>
    <property type="molecule type" value="Genomic_DNA"/>
</dbReference>
<protein>
    <recommendedName>
        <fullName evidence="4">Ras-GAP domain-containing protein</fullName>
    </recommendedName>
</protein>
<dbReference type="InterPro" id="IPR016024">
    <property type="entry name" value="ARM-type_fold"/>
</dbReference>
<reference evidence="2 3" key="1">
    <citation type="submission" date="2024-04" db="EMBL/GenBank/DDBJ databases">
        <title>Tritrichomonas musculus Genome.</title>
        <authorList>
            <person name="Alves-Ferreira E."/>
            <person name="Grigg M."/>
            <person name="Lorenzi H."/>
            <person name="Galac M."/>
        </authorList>
    </citation>
    <scope>NUCLEOTIDE SEQUENCE [LARGE SCALE GENOMIC DNA]</scope>
    <source>
        <strain evidence="2 3">EAF2021</strain>
    </source>
</reference>